<evidence type="ECO:0000259" key="2">
    <source>
        <dbReference type="SMART" id="SM00062"/>
    </source>
</evidence>
<reference evidence="3" key="2">
    <citation type="submission" date="2022-05" db="EMBL/GenBank/DDBJ databases">
        <authorList>
            <person name="Kim J.-S."/>
            <person name="Lee K."/>
            <person name="Suh M."/>
            <person name="Eom M."/>
            <person name="Kim J.-S."/>
            <person name="Kim D.-S."/>
            <person name="Ko S.-H."/>
            <person name="Shin Y."/>
            <person name="Lee J.-S."/>
        </authorList>
    </citation>
    <scope>NUCLEOTIDE SEQUENCE</scope>
    <source>
        <strain evidence="3">N237</strain>
    </source>
</reference>
<accession>A0ABY4R1U5</accession>
<keyword evidence="4" id="KW-1185">Reference proteome</keyword>
<protein>
    <submittedName>
        <fullName evidence="3">ABC transporter substrate-binding protein</fullName>
    </submittedName>
</protein>
<evidence type="ECO:0000256" key="1">
    <source>
        <dbReference type="ARBA" id="ARBA00022729"/>
    </source>
</evidence>
<proteinExistence type="predicted"/>
<dbReference type="PANTHER" id="PTHR35936">
    <property type="entry name" value="MEMBRANE-BOUND LYTIC MUREIN TRANSGLYCOSYLASE F"/>
    <property type="match status" value="1"/>
</dbReference>
<dbReference type="Pfam" id="PF00497">
    <property type="entry name" value="SBP_bac_3"/>
    <property type="match status" value="1"/>
</dbReference>
<evidence type="ECO:0000313" key="3">
    <source>
        <dbReference type="EMBL" id="UQX89768.1"/>
    </source>
</evidence>
<gene>
    <name evidence="3" type="ORF">M6D93_07140</name>
</gene>
<evidence type="ECO:0000313" key="4">
    <source>
        <dbReference type="Proteomes" id="UP001056336"/>
    </source>
</evidence>
<dbReference type="EMBL" id="CP097332">
    <property type="protein sequence ID" value="UQX89768.1"/>
    <property type="molecule type" value="Genomic_DNA"/>
</dbReference>
<keyword evidence="1" id="KW-0732">Signal</keyword>
<dbReference type="SMART" id="SM00062">
    <property type="entry name" value="PBPb"/>
    <property type="match status" value="1"/>
</dbReference>
<sequence>MAGVLAAACLAGCAGKPVVRASAPAAVQADLVLHNALPAAIRESGVLQIATDASYAPASSFAADGHTIVGFEPDLGTALGEVLGVRVRFVNHAFSSLSAMVADGKTDLVMSAMTDTVQREEKVDFVDYFTAGSSIVVQRGNPTGLSDLASLCGHVVALEAGTVQVDLVQRVLKNCPPDKPITVHLFKTNTDTLVQLRTGRADAVLNDYPPAAALVTDARTGAFYQLASTAQYEPGPYGIAASKSQPQLRDAVAQALRTLVADGRYAQILAKWGVGAGAVKYVSLNGGAAS</sequence>
<dbReference type="CDD" id="cd01004">
    <property type="entry name" value="PBP2_MidA_like"/>
    <property type="match status" value="1"/>
</dbReference>
<dbReference type="InterPro" id="IPR001638">
    <property type="entry name" value="Solute-binding_3/MltF_N"/>
</dbReference>
<feature type="domain" description="Solute-binding protein family 3/N-terminal" evidence="2">
    <location>
        <begin position="46"/>
        <end position="276"/>
    </location>
</feature>
<dbReference type="Proteomes" id="UP001056336">
    <property type="component" value="Chromosome"/>
</dbReference>
<organism evidence="3 4">
    <name type="scientific">Jatrophihabitans telluris</name>
    <dbReference type="NCBI Taxonomy" id="2038343"/>
    <lineage>
        <taxon>Bacteria</taxon>
        <taxon>Bacillati</taxon>
        <taxon>Actinomycetota</taxon>
        <taxon>Actinomycetes</taxon>
        <taxon>Jatrophihabitantales</taxon>
        <taxon>Jatrophihabitantaceae</taxon>
        <taxon>Jatrophihabitans</taxon>
    </lineage>
</organism>
<name>A0ABY4R1U5_9ACTN</name>
<dbReference type="PANTHER" id="PTHR35936:SF17">
    <property type="entry name" value="ARGININE-BINDING EXTRACELLULAR PROTEIN ARTP"/>
    <property type="match status" value="1"/>
</dbReference>
<dbReference type="SUPFAM" id="SSF53850">
    <property type="entry name" value="Periplasmic binding protein-like II"/>
    <property type="match status" value="1"/>
</dbReference>
<dbReference type="Gene3D" id="3.40.190.10">
    <property type="entry name" value="Periplasmic binding protein-like II"/>
    <property type="match status" value="2"/>
</dbReference>
<reference evidence="3" key="1">
    <citation type="journal article" date="2018" name="Int. J. Syst. Evol. Microbiol.">
        <title>Jatrophihabitans telluris sp. nov., isolated from sediment soil of lava forest wetlands and the emended description of the genus Jatrophihabitans.</title>
        <authorList>
            <person name="Lee K.C."/>
            <person name="Suh M.K."/>
            <person name="Eom M.K."/>
            <person name="Kim K.K."/>
            <person name="Kim J.S."/>
            <person name="Kim D.S."/>
            <person name="Ko S.H."/>
            <person name="Shin Y.K."/>
            <person name="Lee J.S."/>
        </authorList>
    </citation>
    <scope>NUCLEOTIDE SEQUENCE</scope>
    <source>
        <strain evidence="3">N237</strain>
    </source>
</reference>
<dbReference type="RefSeq" id="WP_249773664.1">
    <property type="nucleotide sequence ID" value="NZ_CP097332.1"/>
</dbReference>